<accession>A0A7W4I8K2</accession>
<evidence type="ECO:0000313" key="7">
    <source>
        <dbReference type="Proteomes" id="UP000550787"/>
    </source>
</evidence>
<dbReference type="Proteomes" id="UP000550787">
    <property type="component" value="Unassembled WGS sequence"/>
</dbReference>
<evidence type="ECO:0000259" key="5">
    <source>
        <dbReference type="PROSITE" id="PS50931"/>
    </source>
</evidence>
<dbReference type="GO" id="GO:0003677">
    <property type="term" value="F:DNA binding"/>
    <property type="evidence" value="ECO:0007669"/>
    <property type="project" value="UniProtKB-KW"/>
</dbReference>
<dbReference type="PRINTS" id="PR00039">
    <property type="entry name" value="HTHLYSR"/>
</dbReference>
<name>A0A7W4I8K2_GLUDI</name>
<keyword evidence="4" id="KW-0804">Transcription</keyword>
<sequence>MVRVNLDMDVLRTFVTAQDLGGFNRAATHLGRSQSAISQQMRKLEDQAGQPIFIREGRGTILTEQGERLLSYARRLLDLNDETLEAVNGFSVSGSVRFGLPGDFSESWLPALLGLFKRAHPGVLIEVFVERNGLLFEQLDQGSLDFVLAFGGGGRPDALSLGTLPTVWIGPSPDVKASSDPDTPIDLALYGNPCRFRRTGLELLDKVGTPWRLTFTSRSLQGLWAATGAGLGLTFRTPLGLPQNLCVMPERPELPRGPGIEVCLHDGCRAMSPARREFRDAVVETTQEHLRPMTL</sequence>
<comment type="similarity">
    <text evidence="1">Belongs to the LysR transcriptional regulatory family.</text>
</comment>
<proteinExistence type="inferred from homology"/>
<dbReference type="RefSeq" id="WP_183116612.1">
    <property type="nucleotide sequence ID" value="NZ_JABEQG010000065.1"/>
</dbReference>
<dbReference type="FunFam" id="1.10.10.10:FF:000001">
    <property type="entry name" value="LysR family transcriptional regulator"/>
    <property type="match status" value="1"/>
</dbReference>
<dbReference type="AlphaFoldDB" id="A0A7W4I8K2"/>
<dbReference type="EMBL" id="JABEQG010000065">
    <property type="protein sequence ID" value="MBB2158210.1"/>
    <property type="molecule type" value="Genomic_DNA"/>
</dbReference>
<dbReference type="InterPro" id="IPR036388">
    <property type="entry name" value="WH-like_DNA-bd_sf"/>
</dbReference>
<keyword evidence="2" id="KW-0805">Transcription regulation</keyword>
<dbReference type="InterPro" id="IPR050176">
    <property type="entry name" value="LTTR"/>
</dbReference>
<dbReference type="PROSITE" id="PS50931">
    <property type="entry name" value="HTH_LYSR"/>
    <property type="match status" value="1"/>
</dbReference>
<keyword evidence="3" id="KW-0238">DNA-binding</keyword>
<comment type="caution">
    <text evidence="6">The sequence shown here is derived from an EMBL/GenBank/DDBJ whole genome shotgun (WGS) entry which is preliminary data.</text>
</comment>
<dbReference type="Gene3D" id="1.10.10.10">
    <property type="entry name" value="Winged helix-like DNA-binding domain superfamily/Winged helix DNA-binding domain"/>
    <property type="match status" value="1"/>
</dbReference>
<dbReference type="Gene3D" id="3.40.190.10">
    <property type="entry name" value="Periplasmic binding protein-like II"/>
    <property type="match status" value="2"/>
</dbReference>
<dbReference type="Pfam" id="PF00126">
    <property type="entry name" value="HTH_1"/>
    <property type="match status" value="1"/>
</dbReference>
<evidence type="ECO:0000256" key="2">
    <source>
        <dbReference type="ARBA" id="ARBA00023015"/>
    </source>
</evidence>
<evidence type="ECO:0000256" key="4">
    <source>
        <dbReference type="ARBA" id="ARBA00023163"/>
    </source>
</evidence>
<protein>
    <submittedName>
        <fullName evidence="6">LysR family transcriptional regulator</fullName>
    </submittedName>
</protein>
<dbReference type="InterPro" id="IPR005119">
    <property type="entry name" value="LysR_subst-bd"/>
</dbReference>
<dbReference type="SUPFAM" id="SSF53850">
    <property type="entry name" value="Periplasmic binding protein-like II"/>
    <property type="match status" value="1"/>
</dbReference>
<dbReference type="InterPro" id="IPR036390">
    <property type="entry name" value="WH_DNA-bd_sf"/>
</dbReference>
<reference evidence="6 7" key="1">
    <citation type="submission" date="2020-04" db="EMBL/GenBank/DDBJ databases">
        <title>Description of novel Gluconacetobacter.</title>
        <authorList>
            <person name="Sombolestani A."/>
        </authorList>
    </citation>
    <scope>NUCLEOTIDE SEQUENCE [LARGE SCALE GENOMIC DNA]</scope>
    <source>
        <strain evidence="6 7">LMG 7603</strain>
    </source>
</reference>
<dbReference type="SUPFAM" id="SSF46785">
    <property type="entry name" value="Winged helix' DNA-binding domain"/>
    <property type="match status" value="1"/>
</dbReference>
<dbReference type="PANTHER" id="PTHR30579:SF7">
    <property type="entry name" value="HTH-TYPE TRANSCRIPTIONAL REGULATOR LRHA-RELATED"/>
    <property type="match status" value="1"/>
</dbReference>
<dbReference type="GO" id="GO:0003700">
    <property type="term" value="F:DNA-binding transcription factor activity"/>
    <property type="evidence" value="ECO:0007669"/>
    <property type="project" value="InterPro"/>
</dbReference>
<dbReference type="PANTHER" id="PTHR30579">
    <property type="entry name" value="TRANSCRIPTIONAL REGULATOR"/>
    <property type="match status" value="1"/>
</dbReference>
<evidence type="ECO:0000313" key="6">
    <source>
        <dbReference type="EMBL" id="MBB2158210.1"/>
    </source>
</evidence>
<dbReference type="InterPro" id="IPR000847">
    <property type="entry name" value="LysR_HTH_N"/>
</dbReference>
<evidence type="ECO:0000256" key="1">
    <source>
        <dbReference type="ARBA" id="ARBA00009437"/>
    </source>
</evidence>
<evidence type="ECO:0000256" key="3">
    <source>
        <dbReference type="ARBA" id="ARBA00023125"/>
    </source>
</evidence>
<dbReference type="Pfam" id="PF03466">
    <property type="entry name" value="LysR_substrate"/>
    <property type="match status" value="1"/>
</dbReference>
<feature type="domain" description="HTH lysR-type" evidence="5">
    <location>
        <begin position="6"/>
        <end position="63"/>
    </location>
</feature>
<organism evidence="6 7">
    <name type="scientific">Gluconacetobacter diazotrophicus</name>
    <name type="common">Acetobacter diazotrophicus</name>
    <dbReference type="NCBI Taxonomy" id="33996"/>
    <lineage>
        <taxon>Bacteria</taxon>
        <taxon>Pseudomonadati</taxon>
        <taxon>Pseudomonadota</taxon>
        <taxon>Alphaproteobacteria</taxon>
        <taxon>Acetobacterales</taxon>
        <taxon>Acetobacteraceae</taxon>
        <taxon>Gluconacetobacter</taxon>
    </lineage>
</organism>
<gene>
    <name evidence="6" type="ORF">HLH33_18235</name>
</gene>